<reference evidence="2" key="1">
    <citation type="journal article" date="2014" name="Int. J. Syst. Evol. Microbiol.">
        <title>Complete genome sequence of Corynebacterium casei LMG S-19264T (=DSM 44701T), isolated from a smear-ripened cheese.</title>
        <authorList>
            <consortium name="US DOE Joint Genome Institute (JGI-PGF)"/>
            <person name="Walter F."/>
            <person name="Albersmeier A."/>
            <person name="Kalinowski J."/>
            <person name="Ruckert C."/>
        </authorList>
    </citation>
    <scope>NUCLEOTIDE SEQUENCE</scope>
    <source>
        <strain evidence="2">JCM 4386</strain>
    </source>
</reference>
<proteinExistence type="predicted"/>
<evidence type="ECO:0000313" key="2">
    <source>
        <dbReference type="EMBL" id="GGR71611.1"/>
    </source>
</evidence>
<organism evidence="2 3">
    <name type="scientific">Streptomyces humidus</name>
    <dbReference type="NCBI Taxonomy" id="52259"/>
    <lineage>
        <taxon>Bacteria</taxon>
        <taxon>Bacillati</taxon>
        <taxon>Actinomycetota</taxon>
        <taxon>Actinomycetes</taxon>
        <taxon>Kitasatosporales</taxon>
        <taxon>Streptomycetaceae</taxon>
        <taxon>Streptomyces</taxon>
    </lineage>
</organism>
<name>A0A918FR61_9ACTN</name>
<accession>A0A918FR61</accession>
<dbReference type="AlphaFoldDB" id="A0A918FR61"/>
<evidence type="ECO:0000313" key="3">
    <source>
        <dbReference type="Proteomes" id="UP000606194"/>
    </source>
</evidence>
<evidence type="ECO:0008006" key="4">
    <source>
        <dbReference type="Google" id="ProtNLM"/>
    </source>
</evidence>
<sequence>MNAIGPVEPGEGTQDHPLTNPGTPGILATTAAARPLTRLYAAHRRAVHTLLAAVLLLAGGGYLYATRPPATPPTTAELPYPAQTVDVSYLGEVNVPPGTRPRTFAFEVLLGVQSGPAVTVTRVTQPYDGLSLTSAPRAPFRTESGAARKIVVTMHVTECGKVPRDAGLPFMDVTLRNARAIQVQSFILGPRYAHDLSHALQVACSNDFP</sequence>
<gene>
    <name evidence="2" type="ORF">GCM10010269_08180</name>
</gene>
<reference evidence="2" key="2">
    <citation type="submission" date="2020-09" db="EMBL/GenBank/DDBJ databases">
        <authorList>
            <person name="Sun Q."/>
            <person name="Ohkuma M."/>
        </authorList>
    </citation>
    <scope>NUCLEOTIDE SEQUENCE</scope>
    <source>
        <strain evidence="2">JCM 4386</strain>
    </source>
</reference>
<keyword evidence="3" id="KW-1185">Reference proteome</keyword>
<protein>
    <recommendedName>
        <fullName evidence="4">Tat pathway signal sequence domain protein</fullName>
    </recommendedName>
</protein>
<evidence type="ECO:0000256" key="1">
    <source>
        <dbReference type="SAM" id="MobiDB-lite"/>
    </source>
</evidence>
<dbReference type="EMBL" id="BMTL01000003">
    <property type="protein sequence ID" value="GGR71611.1"/>
    <property type="molecule type" value="Genomic_DNA"/>
</dbReference>
<dbReference type="Proteomes" id="UP000606194">
    <property type="component" value="Unassembled WGS sequence"/>
</dbReference>
<feature type="region of interest" description="Disordered" evidence="1">
    <location>
        <begin position="1"/>
        <end position="22"/>
    </location>
</feature>
<dbReference type="RefSeq" id="WP_190147828.1">
    <property type="nucleotide sequence ID" value="NZ_BMTL01000003.1"/>
</dbReference>
<comment type="caution">
    <text evidence="2">The sequence shown here is derived from an EMBL/GenBank/DDBJ whole genome shotgun (WGS) entry which is preliminary data.</text>
</comment>